<dbReference type="NCBIfam" id="TIGR03988">
    <property type="entry name" value="antisig_RsrA"/>
    <property type="match status" value="1"/>
</dbReference>
<evidence type="ECO:0000313" key="2">
    <source>
        <dbReference type="EMBL" id="OBK29426.1"/>
    </source>
</evidence>
<protein>
    <submittedName>
        <fullName evidence="2">Mycothiol system anti-sigma-R factor</fullName>
    </submittedName>
</protein>
<organism evidence="2 3">
    <name type="scientific">Mycobacterium asiaticum</name>
    <dbReference type="NCBI Taxonomy" id="1790"/>
    <lineage>
        <taxon>Bacteria</taxon>
        <taxon>Bacillati</taxon>
        <taxon>Actinomycetota</taxon>
        <taxon>Actinomycetes</taxon>
        <taxon>Mycobacteriales</taxon>
        <taxon>Mycobacteriaceae</taxon>
        <taxon>Mycobacterium</taxon>
    </lineage>
</organism>
<name>A0A1A3P5H8_MYCAS</name>
<dbReference type="OrthoDB" id="3267840at2"/>
<dbReference type="RefSeq" id="WP_065143146.1">
    <property type="nucleotide sequence ID" value="NZ_LZLS01000052.1"/>
</dbReference>
<dbReference type="Pfam" id="PF13490">
    <property type="entry name" value="zf-HC2"/>
    <property type="match status" value="1"/>
</dbReference>
<dbReference type="InterPro" id="IPR027383">
    <property type="entry name" value="Znf_put"/>
</dbReference>
<dbReference type="Proteomes" id="UP000093928">
    <property type="component" value="Unassembled WGS sequence"/>
</dbReference>
<feature type="domain" description="Putative zinc-finger" evidence="1">
    <location>
        <begin position="21"/>
        <end position="54"/>
    </location>
</feature>
<comment type="caution">
    <text evidence="2">The sequence shown here is derived from an EMBL/GenBank/DDBJ whole genome shotgun (WGS) entry which is preliminary data.</text>
</comment>
<dbReference type="EMBL" id="LZLS01000052">
    <property type="protein sequence ID" value="OBK29426.1"/>
    <property type="molecule type" value="Genomic_DNA"/>
</dbReference>
<evidence type="ECO:0000313" key="3">
    <source>
        <dbReference type="Proteomes" id="UP000093928"/>
    </source>
</evidence>
<proteinExistence type="predicted"/>
<evidence type="ECO:0000259" key="1">
    <source>
        <dbReference type="Pfam" id="PF13490"/>
    </source>
</evidence>
<dbReference type="AlphaFoldDB" id="A0A1A3P5H8"/>
<sequence length="99" mass="11139">MSEISGSTGSCSGNHDSHLGCAQVIAQIWTLLDGECQPDEREILKRHLEACPGCFQHYGLEERIKELIFTKCSGEKAPEGLRERLRLEIRRTTIIRGEV</sequence>
<gene>
    <name evidence="2" type="ORF">A5634_18450</name>
</gene>
<dbReference type="InterPro" id="IPR024020">
    <property type="entry name" value="Anit_sigma_mycothiol_RsrA"/>
</dbReference>
<accession>A0A1A3P5H8</accession>
<reference evidence="2 3" key="1">
    <citation type="submission" date="2016-06" db="EMBL/GenBank/DDBJ databases">
        <authorList>
            <person name="Kjaerup R.B."/>
            <person name="Dalgaard T.S."/>
            <person name="Juul-Madsen H.R."/>
        </authorList>
    </citation>
    <scope>NUCLEOTIDE SEQUENCE [LARGE SCALE GENOMIC DNA]</scope>
    <source>
        <strain evidence="2 3">1165133.8</strain>
    </source>
</reference>